<feature type="domain" description="Transketolase-like pyrimidine-binding" evidence="5">
    <location>
        <begin position="18"/>
        <end position="56"/>
    </location>
</feature>
<gene>
    <name evidence="7" type="primary">DHTKD1</name>
    <name evidence="7" type="ORF">BGZ80_007268</name>
</gene>
<dbReference type="PANTHER" id="PTHR23152:SF4">
    <property type="entry name" value="2-OXOADIPATE DEHYDROGENASE COMPLEX COMPONENT E1"/>
    <property type="match status" value="1"/>
</dbReference>
<dbReference type="InterPro" id="IPR011603">
    <property type="entry name" value="2oxoglutarate_DH_E1"/>
</dbReference>
<evidence type="ECO:0000256" key="1">
    <source>
        <dbReference type="ARBA" id="ARBA00001964"/>
    </source>
</evidence>
<sequence>MTSDTFDVTDPSVKVNTNMHIVNPTTPAQYFHLLRRQMKRNFRKPLIVVGPKTLLRPVTWTKTEQDPSAVEKVLFVSGKLYYDLVKERETKGVDEKVAIVRVEELSPFPKDGLLEQIKTYSGAKEFTWIQEEPQNGGAYSFMEPRIRQLLPESKSLGYIGRAPSAAPATGISVVHRKESADILAKAFRL</sequence>
<dbReference type="Pfam" id="PF02779">
    <property type="entry name" value="Transket_pyr"/>
    <property type="match status" value="1"/>
</dbReference>
<evidence type="ECO:0000259" key="6">
    <source>
        <dbReference type="Pfam" id="PF16870"/>
    </source>
</evidence>
<dbReference type="Pfam" id="PF16870">
    <property type="entry name" value="OxoGdeHyase_C"/>
    <property type="match status" value="1"/>
</dbReference>
<dbReference type="InterPro" id="IPR029061">
    <property type="entry name" value="THDP-binding"/>
</dbReference>
<evidence type="ECO:0000313" key="7">
    <source>
        <dbReference type="EMBL" id="KAF9996330.1"/>
    </source>
</evidence>
<dbReference type="AlphaFoldDB" id="A0A9P6SS95"/>
<evidence type="ECO:0000259" key="5">
    <source>
        <dbReference type="Pfam" id="PF02779"/>
    </source>
</evidence>
<evidence type="ECO:0000256" key="2">
    <source>
        <dbReference type="ARBA" id="ARBA00006936"/>
    </source>
</evidence>
<evidence type="ECO:0000256" key="3">
    <source>
        <dbReference type="ARBA" id="ARBA00023002"/>
    </source>
</evidence>
<dbReference type="InterPro" id="IPR005475">
    <property type="entry name" value="Transketolase-like_Pyr-bd"/>
</dbReference>
<evidence type="ECO:0000313" key="8">
    <source>
        <dbReference type="Proteomes" id="UP000703661"/>
    </source>
</evidence>
<comment type="cofactor">
    <cofactor evidence="1">
        <name>thiamine diphosphate</name>
        <dbReference type="ChEBI" id="CHEBI:58937"/>
    </cofactor>
</comment>
<evidence type="ECO:0000256" key="4">
    <source>
        <dbReference type="ARBA" id="ARBA00023052"/>
    </source>
</evidence>
<organism evidence="7 8">
    <name type="scientific">Entomortierella chlamydospora</name>
    <dbReference type="NCBI Taxonomy" id="101097"/>
    <lineage>
        <taxon>Eukaryota</taxon>
        <taxon>Fungi</taxon>
        <taxon>Fungi incertae sedis</taxon>
        <taxon>Mucoromycota</taxon>
        <taxon>Mortierellomycotina</taxon>
        <taxon>Mortierellomycetes</taxon>
        <taxon>Mortierellales</taxon>
        <taxon>Mortierellaceae</taxon>
        <taxon>Entomortierella</taxon>
    </lineage>
</organism>
<dbReference type="GO" id="GO:0016624">
    <property type="term" value="F:oxidoreductase activity, acting on the aldehyde or oxo group of donors, disulfide as acceptor"/>
    <property type="evidence" value="ECO:0007669"/>
    <property type="project" value="InterPro"/>
</dbReference>
<protein>
    <submittedName>
        <fullName evidence="7">2-oxoglutarate dehydrogenase E1 component DHKTD1, mitochondrial</fullName>
    </submittedName>
</protein>
<dbReference type="Gene3D" id="3.40.50.12470">
    <property type="match status" value="1"/>
</dbReference>
<dbReference type="PANTHER" id="PTHR23152">
    <property type="entry name" value="2-OXOGLUTARATE DEHYDROGENASE"/>
    <property type="match status" value="1"/>
</dbReference>
<dbReference type="Gene3D" id="3.40.50.11610">
    <property type="entry name" value="Multifunctional 2-oxoglutarate metabolism enzyme, C-terminal domain"/>
    <property type="match status" value="1"/>
</dbReference>
<dbReference type="GO" id="GO:0006091">
    <property type="term" value="P:generation of precursor metabolites and energy"/>
    <property type="evidence" value="ECO:0007669"/>
    <property type="project" value="UniProtKB-ARBA"/>
</dbReference>
<dbReference type="EMBL" id="JAAAID010003698">
    <property type="protein sequence ID" value="KAF9996330.1"/>
    <property type="molecule type" value="Genomic_DNA"/>
</dbReference>
<keyword evidence="3" id="KW-0560">Oxidoreductase</keyword>
<comment type="caution">
    <text evidence="7">The sequence shown here is derived from an EMBL/GenBank/DDBJ whole genome shotgun (WGS) entry which is preliminary data.</text>
</comment>
<accession>A0A9P6SS95</accession>
<dbReference type="Proteomes" id="UP000703661">
    <property type="component" value="Unassembled WGS sequence"/>
</dbReference>
<feature type="domain" description="2-oxoglutarate dehydrogenase E1 component/KDG C-terminal" evidence="6">
    <location>
        <begin position="61"/>
        <end position="187"/>
    </location>
</feature>
<proteinExistence type="inferred from homology"/>
<dbReference type="InterPro" id="IPR031717">
    <property type="entry name" value="ODO-1/KGD_C"/>
</dbReference>
<name>A0A9P6SS95_9FUNG</name>
<dbReference type="InterPro" id="IPR042179">
    <property type="entry name" value="KGD_C_sf"/>
</dbReference>
<keyword evidence="4" id="KW-0786">Thiamine pyrophosphate</keyword>
<reference evidence="7" key="1">
    <citation type="journal article" date="2020" name="Fungal Divers.">
        <title>Resolving the Mortierellaceae phylogeny through synthesis of multi-gene phylogenetics and phylogenomics.</title>
        <authorList>
            <person name="Vandepol N."/>
            <person name="Liber J."/>
            <person name="Desiro A."/>
            <person name="Na H."/>
            <person name="Kennedy M."/>
            <person name="Barry K."/>
            <person name="Grigoriev I.V."/>
            <person name="Miller A.N."/>
            <person name="O'Donnell K."/>
            <person name="Stajich J.E."/>
            <person name="Bonito G."/>
        </authorList>
    </citation>
    <scope>NUCLEOTIDE SEQUENCE</scope>
    <source>
        <strain evidence="7">NRRL 2769</strain>
    </source>
</reference>
<dbReference type="SUPFAM" id="SSF52518">
    <property type="entry name" value="Thiamin diphosphate-binding fold (THDP-binding)"/>
    <property type="match status" value="1"/>
</dbReference>
<keyword evidence="8" id="KW-1185">Reference proteome</keyword>
<dbReference type="GO" id="GO:0030976">
    <property type="term" value="F:thiamine pyrophosphate binding"/>
    <property type="evidence" value="ECO:0007669"/>
    <property type="project" value="InterPro"/>
</dbReference>
<comment type="similarity">
    <text evidence="2">Belongs to the alpha-ketoglutarate dehydrogenase family.</text>
</comment>